<proteinExistence type="predicted"/>
<dbReference type="SUPFAM" id="SSF88723">
    <property type="entry name" value="PIN domain-like"/>
    <property type="match status" value="1"/>
</dbReference>
<comment type="caution">
    <text evidence="2">The sequence shown here is derived from an EMBL/GenBank/DDBJ whole genome shotgun (WGS) entry which is preliminary data.</text>
</comment>
<dbReference type="Gene3D" id="3.40.50.1010">
    <property type="entry name" value="5'-nuclease"/>
    <property type="match status" value="1"/>
</dbReference>
<dbReference type="RefSeq" id="WP_069582934.1">
    <property type="nucleotide sequence ID" value="NZ_LMVM01000038.1"/>
</dbReference>
<organism evidence="2 3">
    <name type="scientific">Methanobacterium bryantii</name>
    <dbReference type="NCBI Taxonomy" id="2161"/>
    <lineage>
        <taxon>Archaea</taxon>
        <taxon>Methanobacteriati</taxon>
        <taxon>Methanobacteriota</taxon>
        <taxon>Methanomada group</taxon>
        <taxon>Methanobacteria</taxon>
        <taxon>Methanobacteriales</taxon>
        <taxon>Methanobacteriaceae</taxon>
        <taxon>Methanobacterium</taxon>
    </lineage>
</organism>
<keyword evidence="3" id="KW-1185">Reference proteome</keyword>
<dbReference type="CDD" id="cd09879">
    <property type="entry name" value="PIN_VapC_AF0591-like"/>
    <property type="match status" value="1"/>
</dbReference>
<dbReference type="Proteomes" id="UP000217784">
    <property type="component" value="Unassembled WGS sequence"/>
</dbReference>
<gene>
    <name evidence="2" type="ORF">ASJ80_00735</name>
</gene>
<dbReference type="AlphaFoldDB" id="A0A2A2H263"/>
<dbReference type="InterPro" id="IPR029060">
    <property type="entry name" value="PIN-like_dom_sf"/>
</dbReference>
<dbReference type="Pfam" id="PF18477">
    <property type="entry name" value="PIN_9"/>
    <property type="match status" value="1"/>
</dbReference>
<name>A0A2A2H263_METBR</name>
<protein>
    <submittedName>
        <fullName evidence="2">Twitching motility protein PilT</fullName>
    </submittedName>
</protein>
<sequence>MIPAQFHVDILAELERILPNYTFMVPSFVTRELETIKKRSKGKDRIAASVALKLIESSNINVIDVDLKYKERVDDALLRISKVLCTNDRGLQKRARNKELTVVYLRQKKYLAVEGYLGL</sequence>
<reference evidence="2 3" key="1">
    <citation type="journal article" date="2017" name="BMC Genomics">
        <title>Genomic analysis of methanogenic archaea reveals a shift towards energy conservation.</title>
        <authorList>
            <person name="Gilmore S.P."/>
            <person name="Henske J.K."/>
            <person name="Sexton J.A."/>
            <person name="Solomon K.V."/>
            <person name="Seppala S."/>
            <person name="Yoo J.I."/>
            <person name="Huyett L.M."/>
            <person name="Pressman A."/>
            <person name="Cogan J.Z."/>
            <person name="Kivenson V."/>
            <person name="Peng X."/>
            <person name="Tan Y."/>
            <person name="Valentine D.L."/>
            <person name="O'Malley M.A."/>
        </authorList>
    </citation>
    <scope>NUCLEOTIDE SEQUENCE [LARGE SCALE GENOMIC DNA]</scope>
    <source>
        <strain evidence="2 3">M.o.H.</strain>
    </source>
</reference>
<evidence type="ECO:0000313" key="3">
    <source>
        <dbReference type="Proteomes" id="UP000217784"/>
    </source>
</evidence>
<dbReference type="InterPro" id="IPR041120">
    <property type="entry name" value="PIN_9"/>
</dbReference>
<evidence type="ECO:0000259" key="1">
    <source>
        <dbReference type="Pfam" id="PF18477"/>
    </source>
</evidence>
<accession>A0A2A2H263</accession>
<evidence type="ECO:0000313" key="2">
    <source>
        <dbReference type="EMBL" id="PAV03511.1"/>
    </source>
</evidence>
<dbReference type="EMBL" id="LMVM01000038">
    <property type="protein sequence ID" value="PAV03511.1"/>
    <property type="molecule type" value="Genomic_DNA"/>
</dbReference>
<feature type="domain" description="VapC9 PIN-like" evidence="1">
    <location>
        <begin position="1"/>
        <end position="108"/>
    </location>
</feature>
<dbReference type="OrthoDB" id="15280at2157"/>